<evidence type="ECO:0000313" key="2">
    <source>
        <dbReference type="Proteomes" id="UP000035642"/>
    </source>
</evidence>
<keyword evidence="1" id="KW-0812">Transmembrane</keyword>
<keyword evidence="2" id="KW-1185">Reference proteome</keyword>
<feature type="transmembrane region" description="Helical" evidence="1">
    <location>
        <begin position="105"/>
        <end position="124"/>
    </location>
</feature>
<reference evidence="2" key="1">
    <citation type="submission" date="2012-09" db="EMBL/GenBank/DDBJ databases">
        <authorList>
            <person name="Martin A.A."/>
        </authorList>
    </citation>
    <scope>NUCLEOTIDE SEQUENCE</scope>
</reference>
<evidence type="ECO:0000256" key="1">
    <source>
        <dbReference type="SAM" id="Phobius"/>
    </source>
</evidence>
<keyword evidence="1" id="KW-0472">Membrane</keyword>
<dbReference type="SUPFAM" id="SSF81321">
    <property type="entry name" value="Family A G protein-coupled receptor-like"/>
    <property type="match status" value="1"/>
</dbReference>
<organism evidence="2 3">
    <name type="scientific">Angiostrongylus cantonensis</name>
    <name type="common">Rat lungworm</name>
    <dbReference type="NCBI Taxonomy" id="6313"/>
    <lineage>
        <taxon>Eukaryota</taxon>
        <taxon>Metazoa</taxon>
        <taxon>Ecdysozoa</taxon>
        <taxon>Nematoda</taxon>
        <taxon>Chromadorea</taxon>
        <taxon>Rhabditida</taxon>
        <taxon>Rhabditina</taxon>
        <taxon>Rhabditomorpha</taxon>
        <taxon>Strongyloidea</taxon>
        <taxon>Metastrongylidae</taxon>
        <taxon>Angiostrongylus</taxon>
    </lineage>
</organism>
<keyword evidence="1" id="KW-1133">Transmembrane helix</keyword>
<dbReference type="Gene3D" id="1.20.1070.10">
    <property type="entry name" value="Rhodopsin 7-helix transmembrane proteins"/>
    <property type="match status" value="1"/>
</dbReference>
<feature type="transmembrane region" description="Helical" evidence="1">
    <location>
        <begin position="153"/>
        <end position="169"/>
    </location>
</feature>
<dbReference type="STRING" id="6313.A0A0K0D791"/>
<reference evidence="3" key="2">
    <citation type="submission" date="2017-02" db="UniProtKB">
        <authorList>
            <consortium name="WormBaseParasite"/>
        </authorList>
    </citation>
    <scope>IDENTIFICATION</scope>
</reference>
<dbReference type="Proteomes" id="UP000035642">
    <property type="component" value="Unassembled WGS sequence"/>
</dbReference>
<dbReference type="InterPro" id="IPR053093">
    <property type="entry name" value="GPCR-like"/>
</dbReference>
<dbReference type="AlphaFoldDB" id="A0A0K0D791"/>
<proteinExistence type="predicted"/>
<accession>A0A0K0D791</accession>
<dbReference type="PANTHER" id="PTHR47760">
    <property type="entry name" value="G-PROTEIN COUPLED RECEPTOR B0563.6-LIKE PROTEIN-RELATED"/>
    <property type="match status" value="1"/>
</dbReference>
<name>A0A0K0D791_ANGCA</name>
<dbReference type="PANTHER" id="PTHR47760:SF4">
    <property type="entry name" value="G-PROTEIN COUPLED RECEPTORS FAMILY 1 PROFILE DOMAIN-CONTAINING PROTEIN"/>
    <property type="match status" value="1"/>
</dbReference>
<dbReference type="WBParaSite" id="ACAC_0000593601-mRNA-1">
    <property type="protein sequence ID" value="ACAC_0000593601-mRNA-1"/>
    <property type="gene ID" value="ACAC_0000593601"/>
</dbReference>
<feature type="transmembrane region" description="Helical" evidence="1">
    <location>
        <begin position="209"/>
        <end position="228"/>
    </location>
</feature>
<sequence length="328" mass="38611">LWTIDWDQFASLSNNTGEFAVKMFHMKNTFTILQIIFCLVGIIGNILNLRTLQSPSLQTVPFMYIRSLALFDLISLSAILVHFILEPFAKIYVLMIYSTYIEATLINTFLVGGLYCAFILLRFFKTNFFRCLMISRPHVQLVSNPRRMAHRKILAMVAVAAFLHLPMMLQNSLKKNDDGTYQITNNVDLLCREPHWTVFNYYKMTRECLRFFIVAFMSFLNVIIARNLHLNKMRRRRLVRRPMPFDMNLPDHPMMNQCCSNDTTLRYQTNLSFKNHSQIVILFALIIAQYSHHYEKWLRHLLLVSFSYFSIHGSLQCCSEGSERLRKF</sequence>
<protein>
    <submittedName>
        <fullName evidence="3">G_PROTEIN_RECEP_F1_2 domain-containing protein</fullName>
    </submittedName>
</protein>
<evidence type="ECO:0000313" key="3">
    <source>
        <dbReference type="WBParaSite" id="ACAC_0000593601-mRNA-1"/>
    </source>
</evidence>
<feature type="transmembrane region" description="Helical" evidence="1">
    <location>
        <begin position="32"/>
        <end position="52"/>
    </location>
</feature>
<feature type="transmembrane region" description="Helical" evidence="1">
    <location>
        <begin position="64"/>
        <end position="85"/>
    </location>
</feature>